<evidence type="ECO:0000313" key="2">
    <source>
        <dbReference type="EMBL" id="TPG09841.1"/>
    </source>
</evidence>
<evidence type="ECO:0000313" key="3">
    <source>
        <dbReference type="Proteomes" id="UP000319486"/>
    </source>
</evidence>
<dbReference type="PANTHER" id="PTHR12788">
    <property type="entry name" value="PROTEIN-TYROSINE SULFOTRANSFERASE 2"/>
    <property type="match status" value="1"/>
</dbReference>
<dbReference type="EMBL" id="RCZO01000004">
    <property type="protein sequence ID" value="TPG09841.1"/>
    <property type="molecule type" value="Genomic_DNA"/>
</dbReference>
<dbReference type="SUPFAM" id="SSF48452">
    <property type="entry name" value="TPR-like"/>
    <property type="match status" value="1"/>
</dbReference>
<dbReference type="Gene3D" id="1.25.40.10">
    <property type="entry name" value="Tetratricopeptide repeat domain"/>
    <property type="match status" value="1"/>
</dbReference>
<dbReference type="AlphaFoldDB" id="A0A502CDP4"/>
<dbReference type="InterPro" id="IPR011990">
    <property type="entry name" value="TPR-like_helical_dom_sf"/>
</dbReference>
<organism evidence="2 3">
    <name type="scientific">Rhodanobacter glycinis</name>
    <dbReference type="NCBI Taxonomy" id="582702"/>
    <lineage>
        <taxon>Bacteria</taxon>
        <taxon>Pseudomonadati</taxon>
        <taxon>Pseudomonadota</taxon>
        <taxon>Gammaproteobacteria</taxon>
        <taxon>Lysobacterales</taxon>
        <taxon>Rhodanobacteraceae</taxon>
        <taxon>Rhodanobacter</taxon>
    </lineage>
</organism>
<proteinExistence type="predicted"/>
<dbReference type="InterPro" id="IPR027417">
    <property type="entry name" value="P-loop_NTPase"/>
</dbReference>
<dbReference type="PANTHER" id="PTHR12788:SF10">
    <property type="entry name" value="PROTEIN-TYROSINE SULFOTRANSFERASE"/>
    <property type="match status" value="1"/>
</dbReference>
<dbReference type="SUPFAM" id="SSF52540">
    <property type="entry name" value="P-loop containing nucleoside triphosphate hydrolases"/>
    <property type="match status" value="1"/>
</dbReference>
<gene>
    <name evidence="2" type="ORF">EAH88_09280</name>
</gene>
<reference evidence="2 3" key="1">
    <citation type="journal article" date="2019" name="Environ. Microbiol.">
        <title>Species interactions and distinct microbial communities in high Arctic permafrost affected cryosols are associated with the CH4 and CO2 gas fluxes.</title>
        <authorList>
            <person name="Altshuler I."/>
            <person name="Hamel J."/>
            <person name="Turney S."/>
            <person name="Magnuson E."/>
            <person name="Levesque R."/>
            <person name="Greer C."/>
            <person name="Whyte L.G."/>
        </authorList>
    </citation>
    <scope>NUCLEOTIDE SEQUENCE [LARGE SCALE GENOMIC DNA]</scope>
    <source>
        <strain evidence="2 3">S13Y</strain>
    </source>
</reference>
<dbReference type="Pfam" id="PF13469">
    <property type="entry name" value="Sulfotransfer_3"/>
    <property type="match status" value="1"/>
</dbReference>
<dbReference type="Gene3D" id="3.40.50.300">
    <property type="entry name" value="P-loop containing nucleotide triphosphate hydrolases"/>
    <property type="match status" value="1"/>
</dbReference>
<accession>A0A502CDP4</accession>
<dbReference type="InterPro" id="IPR026634">
    <property type="entry name" value="TPST-like"/>
</dbReference>
<dbReference type="GO" id="GO:0008476">
    <property type="term" value="F:protein-tyrosine sulfotransferase activity"/>
    <property type="evidence" value="ECO:0007669"/>
    <property type="project" value="InterPro"/>
</dbReference>
<keyword evidence="1 2" id="KW-0808">Transferase</keyword>
<evidence type="ECO:0000256" key="1">
    <source>
        <dbReference type="ARBA" id="ARBA00022679"/>
    </source>
</evidence>
<name>A0A502CDP4_9GAMM</name>
<protein>
    <submittedName>
        <fullName evidence="2">Sulfotransferase family protein</fullName>
    </submittedName>
</protein>
<sequence length="531" mass="59032">MNQRSMPTVEEDLRQSVRAHIDAQDWTAAQAALESLLQHVPQDVPARMELARVMLRQGLFRASGNHLLKAAMDPSGNALLDTQLVQRLCFSGEMVAARTCLDRAGQLANESVPLLVAQAHLRWTLGEFNAAKELMDRAAAAGIDTPDQFHLYATLLQVIGDIERAGQVLETCLRRWPDFGDAAAARSNLRRQIAPSNHLAFLHGQLRRLPADDGTPGGRFVRAEFESALFKELDDLGRHDEAWPALARSNALMSSINPYDGLAEAAIVEGLIDVAGSLGQPEVQAARMHADPTPIFIVGMPRSGTTLLDRMLSSHSQVTSAGEINDFLRQLHWVADVPPVGVSGMLGTLRRIPKINLAELGERYLAQTQWRAQGCRFYIDKLPVNIQMVPFIRRALPHAPILHMVRDPMDVCFSNFRAMFGNVSAYSYDMQALAHYHGLYRRLANEWHVSLPDAMLDVHYADLVREPAAVLRRVLKHCGLKEEDACLHPERNAAPVATPSSMQVREPIHTRGLGTWQPYAHHLEPLRRLLG</sequence>
<keyword evidence="3" id="KW-1185">Reference proteome</keyword>
<dbReference type="Proteomes" id="UP000319486">
    <property type="component" value="Unassembled WGS sequence"/>
</dbReference>
<comment type="caution">
    <text evidence="2">The sequence shown here is derived from an EMBL/GenBank/DDBJ whole genome shotgun (WGS) entry which is preliminary data.</text>
</comment>
<dbReference type="Pfam" id="PF14559">
    <property type="entry name" value="TPR_19"/>
    <property type="match status" value="1"/>
</dbReference>